<evidence type="ECO:0000313" key="2">
    <source>
        <dbReference type="EMBL" id="CAG2202902.1"/>
    </source>
</evidence>
<sequence length="171" mass="19802">MIYTIQGDTKSSLSDTDGSMKPAEIEKNKLVDDEEVVNQRKTQQRFGNEFPDTENMQSRDQSPPLQELNTKKDTILAKPENIKEKYNDQWCENLLDEGRMNETLENSLSSSYKPTQLLNSYCIHNLRVLAKKQRNILPNRTAMKCLRMLAFREEASIHAEIYTALYQTPIV</sequence>
<feature type="region of interest" description="Disordered" evidence="1">
    <location>
        <begin position="1"/>
        <end position="74"/>
    </location>
</feature>
<feature type="compositionally biased region" description="Polar residues" evidence="1">
    <location>
        <begin position="54"/>
        <end position="68"/>
    </location>
</feature>
<accession>A0A8S3R801</accession>
<keyword evidence="3" id="KW-1185">Reference proteome</keyword>
<feature type="compositionally biased region" description="Polar residues" evidence="1">
    <location>
        <begin position="1"/>
        <end position="17"/>
    </location>
</feature>
<organism evidence="2 3">
    <name type="scientific">Mytilus edulis</name>
    <name type="common">Blue mussel</name>
    <dbReference type="NCBI Taxonomy" id="6550"/>
    <lineage>
        <taxon>Eukaryota</taxon>
        <taxon>Metazoa</taxon>
        <taxon>Spiralia</taxon>
        <taxon>Lophotrochozoa</taxon>
        <taxon>Mollusca</taxon>
        <taxon>Bivalvia</taxon>
        <taxon>Autobranchia</taxon>
        <taxon>Pteriomorphia</taxon>
        <taxon>Mytilida</taxon>
        <taxon>Mytiloidea</taxon>
        <taxon>Mytilidae</taxon>
        <taxon>Mytilinae</taxon>
        <taxon>Mytilus</taxon>
    </lineage>
</organism>
<dbReference type="AlphaFoldDB" id="A0A8S3R801"/>
<name>A0A8S3R801_MYTED</name>
<comment type="caution">
    <text evidence="2">The sequence shown here is derived from an EMBL/GenBank/DDBJ whole genome shotgun (WGS) entry which is preliminary data.</text>
</comment>
<evidence type="ECO:0000256" key="1">
    <source>
        <dbReference type="SAM" id="MobiDB-lite"/>
    </source>
</evidence>
<proteinExistence type="predicted"/>
<reference evidence="2" key="1">
    <citation type="submission" date="2021-03" db="EMBL/GenBank/DDBJ databases">
        <authorList>
            <person name="Bekaert M."/>
        </authorList>
    </citation>
    <scope>NUCLEOTIDE SEQUENCE</scope>
</reference>
<dbReference type="EMBL" id="CAJPWZ010000901">
    <property type="protein sequence ID" value="CAG2202902.1"/>
    <property type="molecule type" value="Genomic_DNA"/>
</dbReference>
<evidence type="ECO:0000313" key="3">
    <source>
        <dbReference type="Proteomes" id="UP000683360"/>
    </source>
</evidence>
<protein>
    <submittedName>
        <fullName evidence="2">Uncharacterized protein</fullName>
    </submittedName>
</protein>
<dbReference type="Proteomes" id="UP000683360">
    <property type="component" value="Unassembled WGS sequence"/>
</dbReference>
<gene>
    <name evidence="2" type="ORF">MEDL_17390</name>
</gene>